<dbReference type="EMBL" id="KI669635">
    <property type="protein sequence ID" value="ETN00705.1"/>
    <property type="molecule type" value="Genomic_DNA"/>
</dbReference>
<dbReference type="GeneID" id="20192818"/>
<reference evidence="2" key="1">
    <citation type="submission" date="2011-12" db="EMBL/GenBank/DDBJ databases">
        <authorList>
            <consortium name="The Broad Institute Genome Sequencing Platform"/>
            <person name="Russ C."/>
            <person name="Tyler B."/>
            <person name="Panabieres F."/>
            <person name="Shan W."/>
            <person name="Tripathy S."/>
            <person name="Grunwald N."/>
            <person name="Machado M."/>
            <person name="Young S.K."/>
            <person name="Zeng Q."/>
            <person name="Gargeya S."/>
            <person name="Fitzgerald M."/>
            <person name="Haas B."/>
            <person name="Abouelleil A."/>
            <person name="Alvarado L."/>
            <person name="Arachchi H.M."/>
            <person name="Berlin A."/>
            <person name="Chapman S.B."/>
            <person name="Gearin G."/>
            <person name="Goldberg J."/>
            <person name="Griggs A."/>
            <person name="Gujja S."/>
            <person name="Hansen M."/>
            <person name="Heiman D."/>
            <person name="Howarth C."/>
            <person name="Larimer J."/>
            <person name="Lui A."/>
            <person name="MacDonald P.J.P."/>
            <person name="McCowen C."/>
            <person name="Montmayeur A."/>
            <person name="Murphy C."/>
            <person name="Neiman D."/>
            <person name="Pearson M."/>
            <person name="Priest M."/>
            <person name="Roberts A."/>
            <person name="Saif S."/>
            <person name="Shea T."/>
            <person name="Sisk P."/>
            <person name="Stolte C."/>
            <person name="Sykes S."/>
            <person name="Wortman J."/>
            <person name="Nusbaum C."/>
            <person name="Birren B."/>
        </authorList>
    </citation>
    <scope>NUCLEOTIDE SEQUENCE [LARGE SCALE GENOMIC DNA]</scope>
    <source>
        <strain evidence="2">INRA-310</strain>
    </source>
</reference>
<dbReference type="AlphaFoldDB" id="W2PKZ0"/>
<evidence type="ECO:0000313" key="2">
    <source>
        <dbReference type="Proteomes" id="UP000018817"/>
    </source>
</evidence>
<dbReference type="Proteomes" id="UP000018817">
    <property type="component" value="Unassembled WGS sequence"/>
</dbReference>
<accession>W2PKZ0</accession>
<organism evidence="1 2">
    <name type="scientific">Phytophthora nicotianae (strain INRA-310)</name>
    <name type="common">Phytophthora parasitica</name>
    <dbReference type="NCBI Taxonomy" id="761204"/>
    <lineage>
        <taxon>Eukaryota</taxon>
        <taxon>Sar</taxon>
        <taxon>Stramenopiles</taxon>
        <taxon>Oomycota</taxon>
        <taxon>Peronosporomycetes</taxon>
        <taxon>Peronosporales</taxon>
        <taxon>Peronosporaceae</taxon>
        <taxon>Phytophthora</taxon>
    </lineage>
</organism>
<protein>
    <submittedName>
        <fullName evidence="1">Uncharacterized protein</fullName>
    </submittedName>
</protein>
<proteinExistence type="predicted"/>
<evidence type="ECO:0000313" key="1">
    <source>
        <dbReference type="EMBL" id="ETN00705.1"/>
    </source>
</evidence>
<name>W2PKZ0_PHYN3</name>
<dbReference type="VEuPathDB" id="FungiDB:PPTG_24219"/>
<dbReference type="RefSeq" id="XP_008914026.1">
    <property type="nucleotide sequence ID" value="XM_008915778.1"/>
</dbReference>
<sequence>MAVPFGQLSWIKQMDSAAVPRRKCRRCHRPAQRQGREPSLVEVLQFVGSRQSSRSCRCFNNAVDATRTSKTGHQSRVELARTTLLSLHRRSHRWIAEQCWPPRSDGFAHGGSGSRKLLHHMTVERIAQRDKAFYACRHMRACMRNQSLPLR</sequence>
<reference evidence="1 2" key="2">
    <citation type="submission" date="2013-11" db="EMBL/GenBank/DDBJ databases">
        <title>The Genome Sequence of Phytophthora parasitica INRA-310.</title>
        <authorList>
            <consortium name="The Broad Institute Genomics Platform"/>
            <person name="Russ C."/>
            <person name="Tyler B."/>
            <person name="Panabieres F."/>
            <person name="Shan W."/>
            <person name="Tripathy S."/>
            <person name="Grunwald N."/>
            <person name="Machado M."/>
            <person name="Johnson C.S."/>
            <person name="Arredondo F."/>
            <person name="Hong C."/>
            <person name="Coffey M."/>
            <person name="Young S.K."/>
            <person name="Zeng Q."/>
            <person name="Gargeya S."/>
            <person name="Fitzgerald M."/>
            <person name="Abouelleil A."/>
            <person name="Alvarado L."/>
            <person name="Chapman S.B."/>
            <person name="Gainer-Dewar J."/>
            <person name="Goldberg J."/>
            <person name="Griggs A."/>
            <person name="Gujja S."/>
            <person name="Hansen M."/>
            <person name="Howarth C."/>
            <person name="Imamovic A."/>
            <person name="Ireland A."/>
            <person name="Larimer J."/>
            <person name="McCowan C."/>
            <person name="Murphy C."/>
            <person name="Pearson M."/>
            <person name="Poon T.W."/>
            <person name="Priest M."/>
            <person name="Roberts A."/>
            <person name="Saif S."/>
            <person name="Shea T."/>
            <person name="Sykes S."/>
            <person name="Wortman J."/>
            <person name="Nusbaum C."/>
            <person name="Birren B."/>
        </authorList>
    </citation>
    <scope>NUCLEOTIDE SEQUENCE [LARGE SCALE GENOMIC DNA]</scope>
    <source>
        <strain evidence="1 2">INRA-310</strain>
    </source>
</reference>
<gene>
    <name evidence="1" type="ORF">PPTG_24219</name>
</gene>